<feature type="domain" description="Glycosyl transferase family 3" evidence="5">
    <location>
        <begin position="90"/>
        <end position="334"/>
    </location>
</feature>
<dbReference type="InterPro" id="IPR017459">
    <property type="entry name" value="Glycosyl_Trfase_fam3_N_dom"/>
</dbReference>
<comment type="caution">
    <text evidence="7">The sequence shown here is derived from an EMBL/GenBank/DDBJ whole genome shotgun (WGS) entry which is preliminary data.</text>
</comment>
<dbReference type="RefSeq" id="WP_153834419.1">
    <property type="nucleotide sequence ID" value="NZ_JBHUMW010000025.1"/>
</dbReference>
<keyword evidence="8" id="KW-1185">Reference proteome</keyword>
<dbReference type="InterPro" id="IPR036320">
    <property type="entry name" value="Glycosyl_Trfase_fam3_N_dom_sf"/>
</dbReference>
<feature type="domain" description="Glycosyl transferase family 3 N-terminal" evidence="6">
    <location>
        <begin position="3"/>
        <end position="67"/>
    </location>
</feature>
<dbReference type="AlphaFoldDB" id="A0A6N7R0A8"/>
<dbReference type="Proteomes" id="UP000435187">
    <property type="component" value="Unassembled WGS sequence"/>
</dbReference>
<gene>
    <name evidence="7" type="ORF">GH885_04450</name>
</gene>
<dbReference type="PANTHER" id="PTHR43285">
    <property type="entry name" value="ANTHRANILATE PHOSPHORIBOSYLTRANSFERASE"/>
    <property type="match status" value="1"/>
</dbReference>
<dbReference type="Gene3D" id="1.20.970.10">
    <property type="entry name" value="Transferase, Pyrimidine Nucleoside Phosphorylase, Chain C"/>
    <property type="match status" value="1"/>
</dbReference>
<evidence type="ECO:0000256" key="1">
    <source>
        <dbReference type="ARBA" id="ARBA00022676"/>
    </source>
</evidence>
<keyword evidence="4" id="KW-0057">Aromatic amino acid biosynthesis</keyword>
<organism evidence="7 8">
    <name type="scientific">Gracilibacillus thailandensis</name>
    <dbReference type="NCBI Taxonomy" id="563735"/>
    <lineage>
        <taxon>Bacteria</taxon>
        <taxon>Bacillati</taxon>
        <taxon>Bacillota</taxon>
        <taxon>Bacilli</taxon>
        <taxon>Bacillales</taxon>
        <taxon>Bacillaceae</taxon>
        <taxon>Gracilibacillus</taxon>
    </lineage>
</organism>
<name>A0A6N7R0A8_9BACI</name>
<keyword evidence="1 7" id="KW-0328">Glycosyltransferase</keyword>
<evidence type="ECO:0000313" key="7">
    <source>
        <dbReference type="EMBL" id="MRI65599.1"/>
    </source>
</evidence>
<dbReference type="InterPro" id="IPR005940">
    <property type="entry name" value="Anthranilate_Pribosyl_Tfrase"/>
</dbReference>
<evidence type="ECO:0000313" key="8">
    <source>
        <dbReference type="Proteomes" id="UP000435187"/>
    </source>
</evidence>
<dbReference type="Gene3D" id="3.40.1030.10">
    <property type="entry name" value="Nucleoside phosphorylase/phosphoribosyltransferase catalytic domain"/>
    <property type="match status" value="1"/>
</dbReference>
<protein>
    <submittedName>
        <fullName evidence="7">Anthranilate phosphoribosyltransferase</fullName>
    </submittedName>
</protein>
<dbReference type="Pfam" id="PF00591">
    <property type="entry name" value="Glycos_transf_3"/>
    <property type="match status" value="1"/>
</dbReference>
<dbReference type="GO" id="GO:0005829">
    <property type="term" value="C:cytosol"/>
    <property type="evidence" value="ECO:0007669"/>
    <property type="project" value="TreeGrafter"/>
</dbReference>
<dbReference type="SUPFAM" id="SSF47648">
    <property type="entry name" value="Nucleoside phosphorylase/phosphoribosyltransferase N-terminal domain"/>
    <property type="match status" value="1"/>
</dbReference>
<evidence type="ECO:0000259" key="6">
    <source>
        <dbReference type="Pfam" id="PF02885"/>
    </source>
</evidence>
<dbReference type="EMBL" id="WJEE01000006">
    <property type="protein sequence ID" value="MRI65599.1"/>
    <property type="molecule type" value="Genomic_DNA"/>
</dbReference>
<dbReference type="InterPro" id="IPR035902">
    <property type="entry name" value="Nuc_phospho_transferase"/>
</dbReference>
<keyword evidence="3" id="KW-0028">Amino-acid biosynthesis</keyword>
<evidence type="ECO:0000256" key="2">
    <source>
        <dbReference type="ARBA" id="ARBA00022679"/>
    </source>
</evidence>
<evidence type="ECO:0000256" key="4">
    <source>
        <dbReference type="ARBA" id="ARBA00023141"/>
    </source>
</evidence>
<keyword evidence="3" id="KW-0822">Tryptophan biosynthesis</keyword>
<dbReference type="InterPro" id="IPR000312">
    <property type="entry name" value="Glycosyl_Trfase_fam3"/>
</dbReference>
<evidence type="ECO:0000259" key="5">
    <source>
        <dbReference type="Pfam" id="PF00591"/>
    </source>
</evidence>
<dbReference type="GO" id="GO:0004048">
    <property type="term" value="F:anthranilate phosphoribosyltransferase activity"/>
    <property type="evidence" value="ECO:0007669"/>
    <property type="project" value="InterPro"/>
</dbReference>
<proteinExistence type="predicted"/>
<dbReference type="PANTHER" id="PTHR43285:SF2">
    <property type="entry name" value="ANTHRANILATE PHOSPHORIBOSYLTRANSFERASE"/>
    <property type="match status" value="1"/>
</dbReference>
<dbReference type="GO" id="GO:0000162">
    <property type="term" value="P:L-tryptophan biosynthetic process"/>
    <property type="evidence" value="ECO:0007669"/>
    <property type="project" value="UniProtKB-KW"/>
</dbReference>
<accession>A0A6N7R0A8</accession>
<evidence type="ECO:0000256" key="3">
    <source>
        <dbReference type="ARBA" id="ARBA00022822"/>
    </source>
</evidence>
<sequence length="348" mass="39569">MQQWLKEVARGKKGSKDLDYQQTLQVAESIVSGEATTAQIAAYLVAERIKTETHEELLAFIHTLQQHTKRLRLPDEVREKAIDFAGPYNGRNSFAATIPVSLLLADYDVPVFLSASDTLPPKYGTSLKTIFSELGVAVDSDRDEIEKKMKKINMAFADTEQYSPSLAKLRSIRKEIGVRTLFNTVEKLINISQAKNVMLGAFHRTAINKLEGVFKHLDYQHVYIVQGLEGSEDVPVHRNSFVFDWTPDGLNSFIVKPKDYGLEYKDFDKTVKLSAKEQASIIHAIFSGEQKQEHSYYYHQILLNAGLRYYLFKVTRSIEEGIEIAEEQIKSGRAMQKLKELQKDKCEA</sequence>
<dbReference type="SUPFAM" id="SSF52418">
    <property type="entry name" value="Nucleoside phosphorylase/phosphoribosyltransferase catalytic domain"/>
    <property type="match status" value="1"/>
</dbReference>
<keyword evidence="2 7" id="KW-0808">Transferase</keyword>
<dbReference type="Pfam" id="PF02885">
    <property type="entry name" value="Glycos_trans_3N"/>
    <property type="match status" value="1"/>
</dbReference>
<reference evidence="7 8" key="1">
    <citation type="submission" date="2019-10" db="EMBL/GenBank/DDBJ databases">
        <title>Gracilibacillus salitolerans sp. nov., a moderate halophile isolated from a saline soil in northwest China.</title>
        <authorList>
            <person name="Gan L."/>
        </authorList>
    </citation>
    <scope>NUCLEOTIDE SEQUENCE [LARGE SCALE GENOMIC DNA]</scope>
    <source>
        <strain evidence="7 8">TP2-8</strain>
    </source>
</reference>